<dbReference type="OrthoDB" id="2129362at2759"/>
<feature type="compositionally biased region" description="Polar residues" evidence="1">
    <location>
        <begin position="1"/>
        <end position="11"/>
    </location>
</feature>
<feature type="compositionally biased region" description="Polar residues" evidence="1">
    <location>
        <begin position="37"/>
        <end position="59"/>
    </location>
</feature>
<keyword evidence="3" id="KW-1185">Reference proteome</keyword>
<feature type="region of interest" description="Disordered" evidence="1">
    <location>
        <begin position="36"/>
        <end position="102"/>
    </location>
</feature>
<dbReference type="EMBL" id="LJZO01000028">
    <property type="protein sequence ID" value="ROV94472.1"/>
    <property type="molecule type" value="Genomic_DNA"/>
</dbReference>
<dbReference type="AlphaFoldDB" id="A0A423VU14"/>
<feature type="region of interest" description="Disordered" evidence="1">
    <location>
        <begin position="254"/>
        <end position="282"/>
    </location>
</feature>
<dbReference type="Proteomes" id="UP000284375">
    <property type="component" value="Unassembled WGS sequence"/>
</dbReference>
<feature type="region of interest" description="Disordered" evidence="1">
    <location>
        <begin position="1"/>
        <end position="20"/>
    </location>
</feature>
<gene>
    <name evidence="2" type="ORF">VSDG_05929</name>
</gene>
<dbReference type="InterPro" id="IPR016181">
    <property type="entry name" value="Acyl_CoA_acyltransferase"/>
</dbReference>
<feature type="compositionally biased region" description="Polar residues" evidence="1">
    <location>
        <begin position="75"/>
        <end position="99"/>
    </location>
</feature>
<evidence type="ECO:0000256" key="1">
    <source>
        <dbReference type="SAM" id="MobiDB-lite"/>
    </source>
</evidence>
<feature type="compositionally biased region" description="Polar residues" evidence="1">
    <location>
        <begin position="164"/>
        <end position="180"/>
    </location>
</feature>
<dbReference type="Gene3D" id="3.40.630.30">
    <property type="match status" value="1"/>
</dbReference>
<sequence length="790" mass="87945">MASSGLPNSQWAAVPQKKARPVLKFDIEEGTKAFLQMLSQSSNRSQTKPATSPVTSQPQADLGVDPPKPADQQERSNNASQTYGRPASTTTIEPVTSKPQVVVEQLPPHLSWQRENVKIASQAHDSHASENVIEPATREGDLRSQQVTTPPDCPGPLEPRPRATHQNRPSPLQSCYQPTPSREAPLNVAPKHAYPPTPASPESTKMVPLAEANTSAHPYLKKVVGNQFRIAVRKDSLFGSPVSPAWDNATWVRSEDRTPKTHGASQIKKWRPKHSEDLESQSLPSTAASVKFSDDDACHFPDRSQDGEGAPFNDVRANIAEELDIVRNDNGNGWVNKNAWKDHPGSAPSNGYADEGSLGSFVRGWKATYCEDWVDSLPNSPPPVAFAIKNQADQHWQCDIDTKNGFLMSPVEYPSTEINQDDPSSGPELDRRLRGTAAMKSTVEFLQMQKRELQRDKKEREYNARNPPPNLLCKQSTSPMAQLSPAPVPEPVAKPSVETVQQTQQTGQGNVAATQISVEPIQRAVQDDIGDHQLKIPCYLRPAERADALQILEIYNWEVMNGSQALDTMPLALQDIQNLLAKCQSVKMPFIVAVQGTPMEAAWRKEAPAQPRGPYKQPRPMGPYQKAPEAQPRSDKILGFGFISCPVPGLAGSVQSNVGRFIGKVHFYVEHTSRRNGIGRAILHRLTRCCSKFCISVDWYQWHDPARSAVFDEPDYNARNYSRLYIETSSAGEEDPDNGWYEKFLDGMGYLFMSTLDKTRKVKYGPNAQWRDTIVWQHDCRDHKYITEFV</sequence>
<reference evidence="2 3" key="1">
    <citation type="submission" date="2015-09" db="EMBL/GenBank/DDBJ databases">
        <title>Host preference determinants of Valsa canker pathogens revealed by comparative genomics.</title>
        <authorList>
            <person name="Yin Z."/>
            <person name="Huang L."/>
        </authorList>
    </citation>
    <scope>NUCLEOTIDE SEQUENCE [LARGE SCALE GENOMIC DNA]</scope>
    <source>
        <strain evidence="2 3">YSFL</strain>
    </source>
</reference>
<name>A0A423VU14_CYTCH</name>
<organism evidence="2 3">
    <name type="scientific">Cytospora chrysosperma</name>
    <name type="common">Cytospora canker fungus</name>
    <name type="synonym">Sphaeria chrysosperma</name>
    <dbReference type="NCBI Taxonomy" id="252740"/>
    <lineage>
        <taxon>Eukaryota</taxon>
        <taxon>Fungi</taxon>
        <taxon>Dikarya</taxon>
        <taxon>Ascomycota</taxon>
        <taxon>Pezizomycotina</taxon>
        <taxon>Sordariomycetes</taxon>
        <taxon>Sordariomycetidae</taxon>
        <taxon>Diaporthales</taxon>
        <taxon>Cytosporaceae</taxon>
        <taxon>Cytospora</taxon>
    </lineage>
</organism>
<feature type="region of interest" description="Disordered" evidence="1">
    <location>
        <begin position="114"/>
        <end position="205"/>
    </location>
</feature>
<proteinExistence type="predicted"/>
<evidence type="ECO:0000313" key="3">
    <source>
        <dbReference type="Proteomes" id="UP000284375"/>
    </source>
</evidence>
<evidence type="ECO:0000313" key="2">
    <source>
        <dbReference type="EMBL" id="ROV94472.1"/>
    </source>
</evidence>
<feature type="region of interest" description="Disordered" evidence="1">
    <location>
        <begin position="604"/>
        <end position="629"/>
    </location>
</feature>
<protein>
    <recommendedName>
        <fullName evidence="4">N-acetyltransferase domain-containing protein</fullName>
    </recommendedName>
</protein>
<evidence type="ECO:0008006" key="4">
    <source>
        <dbReference type="Google" id="ProtNLM"/>
    </source>
</evidence>
<accession>A0A423VU14</accession>
<dbReference type="SUPFAM" id="SSF55729">
    <property type="entry name" value="Acyl-CoA N-acyltransferases (Nat)"/>
    <property type="match status" value="1"/>
</dbReference>
<comment type="caution">
    <text evidence="2">The sequence shown here is derived from an EMBL/GenBank/DDBJ whole genome shotgun (WGS) entry which is preliminary data.</text>
</comment>